<feature type="domain" description="DUF6888" evidence="1">
    <location>
        <begin position="1"/>
        <end position="57"/>
    </location>
</feature>
<dbReference type="Proteomes" id="UP000218287">
    <property type="component" value="Chromosome"/>
</dbReference>
<sequence length="64" mass="7531">MPTCDQSRAAVYVCQSLSDMLQPIHLFRYDAIYKHIFILAGINEGIEIIIFEDGRWEFYEDDQT</sequence>
<evidence type="ECO:0000313" key="3">
    <source>
        <dbReference type="Proteomes" id="UP000218287"/>
    </source>
</evidence>
<name>A0A1Z4GBT6_9CYAN</name>
<evidence type="ECO:0000259" key="1">
    <source>
        <dbReference type="Pfam" id="PF21828"/>
    </source>
</evidence>
<reference evidence="2 3" key="1">
    <citation type="submission" date="2017-06" db="EMBL/GenBank/DDBJ databases">
        <title>Genome sequencing of cyanobaciteial culture collection at National Institute for Environmental Studies (NIES).</title>
        <authorList>
            <person name="Hirose Y."/>
            <person name="Shimura Y."/>
            <person name="Fujisawa T."/>
            <person name="Nakamura Y."/>
            <person name="Kawachi M."/>
        </authorList>
    </citation>
    <scope>NUCLEOTIDE SEQUENCE [LARGE SCALE GENOMIC DNA]</scope>
    <source>
        <strain evidence="2 3">NIES-21</strain>
    </source>
</reference>
<organism evidence="2 3">
    <name type="scientific">Anabaenopsis circularis NIES-21</name>
    <dbReference type="NCBI Taxonomy" id="1085406"/>
    <lineage>
        <taxon>Bacteria</taxon>
        <taxon>Bacillati</taxon>
        <taxon>Cyanobacteriota</taxon>
        <taxon>Cyanophyceae</taxon>
        <taxon>Nostocales</taxon>
        <taxon>Nodulariaceae</taxon>
        <taxon>Anabaenopsis</taxon>
    </lineage>
</organism>
<dbReference type="OrthoDB" id="535637at2"/>
<gene>
    <name evidence="2" type="ORF">NIES21_05920</name>
</gene>
<evidence type="ECO:0000313" key="2">
    <source>
        <dbReference type="EMBL" id="BAY14808.1"/>
    </source>
</evidence>
<keyword evidence="3" id="KW-1185">Reference proteome</keyword>
<protein>
    <recommendedName>
        <fullName evidence="1">DUF6888 domain-containing protein</fullName>
    </recommendedName>
</protein>
<proteinExistence type="predicted"/>
<accession>A0A1Z4GBT6</accession>
<dbReference type="InterPro" id="IPR054181">
    <property type="entry name" value="DUF6888"/>
</dbReference>
<dbReference type="EMBL" id="AP018174">
    <property type="protein sequence ID" value="BAY14808.1"/>
    <property type="molecule type" value="Genomic_DNA"/>
</dbReference>
<dbReference type="Pfam" id="PF21828">
    <property type="entry name" value="DUF6888"/>
    <property type="match status" value="1"/>
</dbReference>
<dbReference type="AlphaFoldDB" id="A0A1Z4GBT6"/>